<keyword evidence="5" id="KW-1185">Reference proteome</keyword>
<dbReference type="SMART" id="SM00652">
    <property type="entry name" value="eIF1a"/>
    <property type="match status" value="1"/>
</dbReference>
<feature type="compositionally biased region" description="Basic and acidic residues" evidence="2">
    <location>
        <begin position="174"/>
        <end position="188"/>
    </location>
</feature>
<dbReference type="HAMAP" id="MF_00216">
    <property type="entry name" value="aIF_1A"/>
    <property type="match status" value="1"/>
</dbReference>
<evidence type="ECO:0000256" key="1">
    <source>
        <dbReference type="PROSITE-ProRule" id="PRU00181"/>
    </source>
</evidence>
<dbReference type="OrthoDB" id="274995at2759"/>
<feature type="domain" description="S1-like" evidence="3">
    <location>
        <begin position="21"/>
        <end position="96"/>
    </location>
</feature>
<dbReference type="Pfam" id="PF01176">
    <property type="entry name" value="eIF-1a"/>
    <property type="match status" value="1"/>
</dbReference>
<feature type="compositionally biased region" description="Basic residues" evidence="2">
    <location>
        <begin position="1"/>
        <end position="14"/>
    </location>
</feature>
<reference evidence="4" key="1">
    <citation type="submission" date="2021-01" db="EMBL/GenBank/DDBJ databases">
        <authorList>
            <consortium name="Genoscope - CEA"/>
            <person name="William W."/>
        </authorList>
    </citation>
    <scope>NUCLEOTIDE SEQUENCE</scope>
</reference>
<dbReference type="Proteomes" id="UP000683925">
    <property type="component" value="Unassembled WGS sequence"/>
</dbReference>
<name>A0A8S1UIB5_PAROT</name>
<comment type="caution">
    <text evidence="4">The sequence shown here is derived from an EMBL/GenBank/DDBJ whole genome shotgun (WGS) entry which is preliminary data.</text>
</comment>
<dbReference type="AlphaFoldDB" id="A0A8S1UIB5"/>
<organism evidence="4 5">
    <name type="scientific">Paramecium octaurelia</name>
    <dbReference type="NCBI Taxonomy" id="43137"/>
    <lineage>
        <taxon>Eukaryota</taxon>
        <taxon>Sar</taxon>
        <taxon>Alveolata</taxon>
        <taxon>Ciliophora</taxon>
        <taxon>Intramacronucleata</taxon>
        <taxon>Oligohymenophorea</taxon>
        <taxon>Peniculida</taxon>
        <taxon>Parameciidae</taxon>
        <taxon>Paramecium</taxon>
    </lineage>
</organism>
<dbReference type="GO" id="GO:0003723">
    <property type="term" value="F:RNA binding"/>
    <property type="evidence" value="ECO:0007669"/>
    <property type="project" value="InterPro"/>
</dbReference>
<dbReference type="InterPro" id="IPR001253">
    <property type="entry name" value="TIF_eIF-1A"/>
</dbReference>
<dbReference type="PANTHER" id="PTHR21668">
    <property type="entry name" value="EIF-1A"/>
    <property type="match status" value="1"/>
</dbReference>
<gene>
    <name evidence="4" type="ORF">POCTA_138.1.T0450226</name>
</gene>
<dbReference type="OMA" id="RRVMMHA"/>
<evidence type="ECO:0000256" key="2">
    <source>
        <dbReference type="SAM" id="MobiDB-lite"/>
    </source>
</evidence>
<evidence type="ECO:0000313" key="4">
    <source>
        <dbReference type="EMBL" id="CAD8164778.1"/>
    </source>
</evidence>
<protein>
    <recommendedName>
        <fullName evidence="3">S1-like domain-containing protein</fullName>
    </recommendedName>
</protein>
<feature type="compositionally biased region" description="Acidic residues" evidence="2">
    <location>
        <begin position="139"/>
        <end position="150"/>
    </location>
</feature>
<dbReference type="InterPro" id="IPR006196">
    <property type="entry name" value="RNA-binding_domain_S1_IF1"/>
</dbReference>
<accession>A0A8S1UIB5</accession>
<keyword evidence="1" id="KW-0396">Initiation factor</keyword>
<sequence>MPKNKGRGGKNYRRGKNENLTKRQLETKEDGQDYAQVIKLLGSGRLICVCLGDSKQRLGHIRGKMRRKVWIQNGDIVLVALREFQDEKCDVVYKYFPEEIKQLKNLKEIPENLEEGGGDNIGDNVVFVNKEESSSSDSDISDSDSDDSSDSEPKQPQKQQPQKPQPQKPQAPVKDNKEKITKKDIDDI</sequence>
<evidence type="ECO:0000259" key="3">
    <source>
        <dbReference type="PROSITE" id="PS50832"/>
    </source>
</evidence>
<dbReference type="EMBL" id="CAJJDP010000045">
    <property type="protein sequence ID" value="CAD8164778.1"/>
    <property type="molecule type" value="Genomic_DNA"/>
</dbReference>
<evidence type="ECO:0000313" key="5">
    <source>
        <dbReference type="Proteomes" id="UP000683925"/>
    </source>
</evidence>
<proteinExistence type="inferred from homology"/>
<keyword evidence="1" id="KW-0648">Protein biosynthesis</keyword>
<dbReference type="PROSITE" id="PS50832">
    <property type="entry name" value="S1_IF1_TYPE"/>
    <property type="match status" value="1"/>
</dbReference>
<dbReference type="GO" id="GO:0003743">
    <property type="term" value="F:translation initiation factor activity"/>
    <property type="evidence" value="ECO:0007669"/>
    <property type="project" value="UniProtKB-UniRule"/>
</dbReference>
<dbReference type="CDD" id="cd05793">
    <property type="entry name" value="S1_IF1A"/>
    <property type="match status" value="1"/>
</dbReference>
<feature type="region of interest" description="Disordered" evidence="2">
    <location>
        <begin position="129"/>
        <end position="188"/>
    </location>
</feature>
<feature type="region of interest" description="Disordered" evidence="2">
    <location>
        <begin position="1"/>
        <end position="20"/>
    </location>
</feature>